<dbReference type="EMBL" id="BEXT01000001">
    <property type="protein sequence ID" value="GBC61731.1"/>
    <property type="molecule type" value="Genomic_DNA"/>
</dbReference>
<comment type="caution">
    <text evidence="1">The sequence shown here is derived from an EMBL/GenBank/DDBJ whole genome shotgun (WGS) entry which is preliminary data.</text>
</comment>
<accession>A0A401FXP2</accession>
<keyword evidence="2" id="KW-1185">Reference proteome</keyword>
<dbReference type="Proteomes" id="UP000288096">
    <property type="component" value="Unassembled WGS sequence"/>
</dbReference>
<protein>
    <submittedName>
        <fullName evidence="1">Uncharacterized protein</fullName>
    </submittedName>
</protein>
<proteinExistence type="predicted"/>
<gene>
    <name evidence="1" type="ORF">DENIS_2693</name>
</gene>
<evidence type="ECO:0000313" key="2">
    <source>
        <dbReference type="Proteomes" id="UP000288096"/>
    </source>
</evidence>
<name>A0A401FXP2_9BACT</name>
<evidence type="ECO:0000313" key="1">
    <source>
        <dbReference type="EMBL" id="GBC61731.1"/>
    </source>
</evidence>
<reference evidence="2" key="2">
    <citation type="submission" date="2019-01" db="EMBL/GenBank/DDBJ databases">
        <title>Genome sequence of Desulfonema ishimotonii strain Tokyo 01.</title>
        <authorList>
            <person name="Fukui M."/>
        </authorList>
    </citation>
    <scope>NUCLEOTIDE SEQUENCE [LARGE SCALE GENOMIC DNA]</scope>
    <source>
        <strain evidence="2">Tokyo 01</strain>
    </source>
</reference>
<organism evidence="1 2">
    <name type="scientific">Desulfonema ishimotonii</name>
    <dbReference type="NCBI Taxonomy" id="45657"/>
    <lineage>
        <taxon>Bacteria</taxon>
        <taxon>Pseudomonadati</taxon>
        <taxon>Thermodesulfobacteriota</taxon>
        <taxon>Desulfobacteria</taxon>
        <taxon>Desulfobacterales</taxon>
        <taxon>Desulfococcaceae</taxon>
        <taxon>Desulfonema</taxon>
    </lineage>
</organism>
<dbReference type="AlphaFoldDB" id="A0A401FXP2"/>
<sequence>MQNNSTLNIEKLADALEPLIRKIIREELERIIRKEQKTFYLNPDMPLHDDLSEIHKRKIKGENKFYSHEEVWGE</sequence>
<reference evidence="2" key="1">
    <citation type="submission" date="2017-11" db="EMBL/GenBank/DDBJ databases">
        <authorList>
            <person name="Watanabe M."/>
            <person name="Kojima H."/>
        </authorList>
    </citation>
    <scope>NUCLEOTIDE SEQUENCE [LARGE SCALE GENOMIC DNA]</scope>
    <source>
        <strain evidence="2">Tokyo 01</strain>
    </source>
</reference>
<dbReference type="RefSeq" id="WP_124328983.1">
    <property type="nucleotide sequence ID" value="NZ_BEXT01000001.1"/>
</dbReference>